<dbReference type="Pfam" id="PF09106">
    <property type="entry name" value="WHD_2nd_SelB"/>
    <property type="match status" value="1"/>
</dbReference>
<keyword evidence="4" id="KW-0547">Nucleotide-binding</keyword>
<proteinExistence type="predicted"/>
<keyword evidence="11" id="KW-1185">Reference proteome</keyword>
<dbReference type="InterPro" id="IPR036390">
    <property type="entry name" value="WH_DNA-bd_sf"/>
</dbReference>
<dbReference type="FunFam" id="2.40.30.10:FF:000080">
    <property type="entry name" value="Selenocysteine-specific translation elongation factor"/>
    <property type="match status" value="1"/>
</dbReference>
<dbReference type="NCBIfam" id="TIGR00475">
    <property type="entry name" value="selB"/>
    <property type="match status" value="1"/>
</dbReference>
<dbReference type="InterPro" id="IPR004535">
    <property type="entry name" value="Transl_elong_SelB"/>
</dbReference>
<dbReference type="InterPro" id="IPR036388">
    <property type="entry name" value="WH-like_DNA-bd_sf"/>
</dbReference>
<dbReference type="InterPro" id="IPR050055">
    <property type="entry name" value="EF-Tu_GTPase"/>
</dbReference>
<sequence>MIFATAGHVDHGKTSLIQAITGVNTAHLPEEKKRGMTIDLGYAYWPQADGSSIGFIDVPGHEKFLANMLAGIGGISHALLVVACDDGVMAQTLEHLSILRLAGCPNITVILTKADKASAEQIEMVRQQCLALLWQHGWDNCPLFVTSIADKQSISELRSHLQLLHHQHDNSLNTDKRFRLAIDRVFSVKGAGLVVTGTALAGNVQVGDNLWLTGVDKLVRVRGLHAQNQVVESAQAGDRIALNIAGDIDKDQVSRGEWLLAEQPPFMASRVLVELQADEGLKNWQPLHLYHGASHITGRIALLNHSDDIPFLAELVLDTPLWLANNDRLILRDISARHTLGSGRVIQLQSPRRGKRRPEFLSWLTQLATATDPLSLLKLQFPRGELNIQEYGWACQLTETALTTLLSQVDIVQTGDIVLSRTNAQFAKQRLISVLSDYHQTHMDQIGVGRARLKRMALPTFNDQLIFMLINELLDEGEIIQTRGWLHMPEHGIEFDAEQQRLWQQIIPLFSTPEPWWVRDLASKLNIDEATIRNVLKRAAQLGFVTAIVRDRYYSSEHIAQFTRIIMKYTKDSGAINAANFRDELGVGRKLAIQILEFFDKTGFTRRKGDQHFLRDKGLFIE</sequence>
<comment type="subcellular location">
    <subcellularLocation>
        <location evidence="1">Cytoplasm</location>
    </subcellularLocation>
</comment>
<evidence type="ECO:0000256" key="6">
    <source>
        <dbReference type="ARBA" id="ARBA00023134"/>
    </source>
</evidence>
<dbReference type="GO" id="GO:0003723">
    <property type="term" value="F:RNA binding"/>
    <property type="evidence" value="ECO:0007669"/>
    <property type="project" value="InterPro"/>
</dbReference>
<dbReference type="SUPFAM" id="SSF46785">
    <property type="entry name" value="Winged helix' DNA-binding domain"/>
    <property type="match status" value="3"/>
</dbReference>
<comment type="function">
    <text evidence="7">Translation factor necessary for the incorporation of selenocysteine into proteins. It probably replaces EF-Tu for the insertion of selenocysteine directed by the UGA codon. SelB binds GTP and GDP.</text>
</comment>
<evidence type="ECO:0000256" key="8">
    <source>
        <dbReference type="ARBA" id="ARBA00031615"/>
    </source>
</evidence>
<accession>A0A0N0ZB76</accession>
<dbReference type="InterPro" id="IPR009000">
    <property type="entry name" value="Transl_B-barrel_sf"/>
</dbReference>
<evidence type="ECO:0000259" key="9">
    <source>
        <dbReference type="PROSITE" id="PS51722"/>
    </source>
</evidence>
<dbReference type="SUPFAM" id="SSF50465">
    <property type="entry name" value="EF-Tu/eEF-1alpha/eIF2-gamma C-terminal domain"/>
    <property type="match status" value="1"/>
</dbReference>
<dbReference type="Proteomes" id="UP000053226">
    <property type="component" value="Unassembled WGS sequence"/>
</dbReference>
<feature type="domain" description="Tr-type G" evidence="9">
    <location>
        <begin position="1"/>
        <end position="176"/>
    </location>
</feature>
<protein>
    <recommendedName>
        <fullName evidence="2">Selenocysteine-specific elongation factor</fullName>
    </recommendedName>
    <alternativeName>
        <fullName evidence="8">SelB translation factor</fullName>
    </alternativeName>
</protein>
<dbReference type="InterPro" id="IPR015191">
    <property type="entry name" value="SelB_WHD4"/>
</dbReference>
<dbReference type="Pfam" id="PF21458">
    <property type="entry name" value="WHD_1st_3rd_SelB"/>
    <property type="match status" value="1"/>
</dbReference>
<dbReference type="SUPFAM" id="SSF50447">
    <property type="entry name" value="Translation proteins"/>
    <property type="match status" value="1"/>
</dbReference>
<dbReference type="PANTHER" id="PTHR43721:SF22">
    <property type="entry name" value="ELONGATION FACTOR TU, MITOCHONDRIAL"/>
    <property type="match status" value="1"/>
</dbReference>
<dbReference type="Pfam" id="PF21214">
    <property type="entry name" value="WHD_2nd_SelB_bact"/>
    <property type="match status" value="1"/>
</dbReference>
<dbReference type="Pfam" id="PF00009">
    <property type="entry name" value="GTP_EFTU"/>
    <property type="match status" value="1"/>
</dbReference>
<dbReference type="Pfam" id="PF03144">
    <property type="entry name" value="GTP_EFTU_D2"/>
    <property type="match status" value="1"/>
</dbReference>
<keyword evidence="6" id="KW-0342">GTP-binding</keyword>
<evidence type="ECO:0000313" key="11">
    <source>
        <dbReference type="Proteomes" id="UP000053226"/>
    </source>
</evidence>
<dbReference type="Pfam" id="PF25461">
    <property type="entry name" value="Beta-barrel_SelB"/>
    <property type="match status" value="1"/>
</dbReference>
<dbReference type="Pfam" id="PF09107">
    <property type="entry name" value="WHD_3rd_SelB"/>
    <property type="match status" value="1"/>
</dbReference>
<evidence type="ECO:0000256" key="3">
    <source>
        <dbReference type="ARBA" id="ARBA00022490"/>
    </source>
</evidence>
<reference evidence="10 11" key="1">
    <citation type="submission" date="2015-07" db="EMBL/GenBank/DDBJ databases">
        <title>ATOL: Assembling a taxonomically balanced genome-scale reconstruction of the evolutionary history of the Enterobacteriaceae.</title>
        <authorList>
            <person name="Plunkett G.III."/>
            <person name="Neeno-Eckwall E.C."/>
            <person name="Glasner J.D."/>
            <person name="Perna N.T."/>
        </authorList>
    </citation>
    <scope>NUCLEOTIDE SEQUENCE [LARGE SCALE GENOMIC DNA]</scope>
    <source>
        <strain evidence="10 11">ATCC 35017</strain>
    </source>
</reference>
<dbReference type="InterPro" id="IPR048931">
    <property type="entry name" value="WHD_2nd_SelB_bact"/>
</dbReference>
<dbReference type="CDD" id="cd15491">
    <property type="entry name" value="selB_III"/>
    <property type="match status" value="1"/>
</dbReference>
<dbReference type="GO" id="GO:0005525">
    <property type="term" value="F:GTP binding"/>
    <property type="evidence" value="ECO:0007669"/>
    <property type="project" value="UniProtKB-KW"/>
</dbReference>
<keyword evidence="3" id="KW-0963">Cytoplasm</keyword>
<dbReference type="InterPro" id="IPR027417">
    <property type="entry name" value="P-loop_NTPase"/>
</dbReference>
<dbReference type="RefSeq" id="WP_053907249.1">
    <property type="nucleotide sequence ID" value="NZ_CAWMUS010000006.1"/>
</dbReference>
<dbReference type="OrthoDB" id="9803139at2"/>
<dbReference type="PROSITE" id="PS51722">
    <property type="entry name" value="G_TR_2"/>
    <property type="match status" value="1"/>
</dbReference>
<gene>
    <name evidence="10" type="ORF">M992_0582</name>
</gene>
<evidence type="ECO:0000256" key="1">
    <source>
        <dbReference type="ARBA" id="ARBA00004496"/>
    </source>
</evidence>
<dbReference type="Gene3D" id="2.40.30.10">
    <property type="entry name" value="Translation factors"/>
    <property type="match status" value="1"/>
</dbReference>
<keyword evidence="5" id="KW-0648">Protein biosynthesis</keyword>
<dbReference type="CDD" id="cd04171">
    <property type="entry name" value="SelB"/>
    <property type="match status" value="1"/>
</dbReference>
<name>A0A0N0ZB76_9GAMM</name>
<evidence type="ECO:0000256" key="5">
    <source>
        <dbReference type="ARBA" id="ARBA00022917"/>
    </source>
</evidence>
<dbReference type="EMBL" id="LGAA01000006">
    <property type="protein sequence ID" value="KPD03985.1"/>
    <property type="molecule type" value="Genomic_DNA"/>
</dbReference>
<dbReference type="CDD" id="cd03696">
    <property type="entry name" value="SelB_II"/>
    <property type="match status" value="1"/>
</dbReference>
<dbReference type="GO" id="GO:0003746">
    <property type="term" value="F:translation elongation factor activity"/>
    <property type="evidence" value="ECO:0007669"/>
    <property type="project" value="UniProtKB-KW"/>
</dbReference>
<evidence type="ECO:0000256" key="4">
    <source>
        <dbReference type="ARBA" id="ARBA00022741"/>
    </source>
</evidence>
<organism evidence="10 11">
    <name type="scientific">Moellerella wisconsensis ATCC 35017</name>
    <dbReference type="NCBI Taxonomy" id="1354267"/>
    <lineage>
        <taxon>Bacteria</taxon>
        <taxon>Pseudomonadati</taxon>
        <taxon>Pseudomonadota</taxon>
        <taxon>Gammaproteobacteria</taxon>
        <taxon>Enterobacterales</taxon>
        <taxon>Morganellaceae</taxon>
        <taxon>Moellerella</taxon>
    </lineage>
</organism>
<dbReference type="GO" id="GO:0005829">
    <property type="term" value="C:cytosol"/>
    <property type="evidence" value="ECO:0007669"/>
    <property type="project" value="TreeGrafter"/>
</dbReference>
<dbReference type="InterPro" id="IPR048649">
    <property type="entry name" value="WHD_1st_3rd_SelB"/>
</dbReference>
<dbReference type="InterPro" id="IPR015190">
    <property type="entry name" value="Elong_fac_SelB-wing-hlx_typ-2"/>
</dbReference>
<dbReference type="InterPro" id="IPR009001">
    <property type="entry name" value="Transl_elong_EF1A/Init_IF2_C"/>
</dbReference>
<evidence type="ECO:0000313" key="10">
    <source>
        <dbReference type="EMBL" id="KPD03985.1"/>
    </source>
</evidence>
<evidence type="ECO:0000256" key="2">
    <source>
        <dbReference type="ARBA" id="ARBA00015953"/>
    </source>
</evidence>
<dbReference type="FunFam" id="3.40.50.300:FF:001064">
    <property type="entry name" value="Selenocysteine-specific translation elongation factor"/>
    <property type="match status" value="1"/>
</dbReference>
<dbReference type="PANTHER" id="PTHR43721">
    <property type="entry name" value="ELONGATION FACTOR TU-RELATED"/>
    <property type="match status" value="1"/>
</dbReference>
<dbReference type="InterPro" id="IPR057335">
    <property type="entry name" value="Beta-barrel_SelB"/>
</dbReference>
<dbReference type="Gene3D" id="3.40.50.300">
    <property type="entry name" value="P-loop containing nucleotide triphosphate hydrolases"/>
    <property type="match status" value="1"/>
</dbReference>
<dbReference type="GO" id="GO:0001514">
    <property type="term" value="P:selenocysteine incorporation"/>
    <property type="evidence" value="ECO:0007669"/>
    <property type="project" value="InterPro"/>
</dbReference>
<dbReference type="SUPFAM" id="SSF52540">
    <property type="entry name" value="P-loop containing nucleoside triphosphate hydrolases"/>
    <property type="match status" value="1"/>
</dbReference>
<dbReference type="Gene3D" id="1.10.10.10">
    <property type="entry name" value="Winged helix-like DNA-binding domain superfamily/Winged helix DNA-binding domain"/>
    <property type="match status" value="2"/>
</dbReference>
<keyword evidence="10" id="KW-0251">Elongation factor</keyword>
<comment type="caution">
    <text evidence="10">The sequence shown here is derived from an EMBL/GenBank/DDBJ whole genome shotgun (WGS) entry which is preliminary data.</text>
</comment>
<dbReference type="GO" id="GO:0003924">
    <property type="term" value="F:GTPase activity"/>
    <property type="evidence" value="ECO:0007669"/>
    <property type="project" value="InterPro"/>
</dbReference>
<dbReference type="AlphaFoldDB" id="A0A0N0ZB76"/>
<evidence type="ECO:0000256" key="7">
    <source>
        <dbReference type="ARBA" id="ARBA00025526"/>
    </source>
</evidence>
<dbReference type="InterPro" id="IPR004161">
    <property type="entry name" value="EFTu-like_2"/>
</dbReference>
<dbReference type="InterPro" id="IPR000795">
    <property type="entry name" value="T_Tr_GTP-bd_dom"/>
</dbReference>